<evidence type="ECO:0000313" key="2">
    <source>
        <dbReference type="Proteomes" id="UP001153331"/>
    </source>
</evidence>
<sequence length="266" mass="28362">MRVFSKFAICALPLSSLVAAQQTDLPPCRQNFTTNIWTSCADVVAQFQLSVANFLYANPQLGAGCSGFKPGDTYCHQISDQFRWTETVVSKIEPLLLAWAAPLAAAAMPQDDAATENCSAVKATVKTACAMAVDIPWTVNAGEISTTSHVRQSLGFVAEETDISSSAMPTSTIKPGGISPDGTCGYNKAFTCKGSTKGRCCSAAGYCGDTEYECSPYLGCRNLVSAPEENLASPTMWNSSDGHWRDAKFCLISRCSDLVALRTSSK</sequence>
<name>A0ACC2ICN1_9PLEO</name>
<proteinExistence type="predicted"/>
<dbReference type="Proteomes" id="UP001153331">
    <property type="component" value="Unassembled WGS sequence"/>
</dbReference>
<keyword evidence="2" id="KW-1185">Reference proteome</keyword>
<evidence type="ECO:0000313" key="1">
    <source>
        <dbReference type="EMBL" id="KAJ8112925.1"/>
    </source>
</evidence>
<organism evidence="1 2">
    <name type="scientific">Boeremia exigua</name>
    <dbReference type="NCBI Taxonomy" id="749465"/>
    <lineage>
        <taxon>Eukaryota</taxon>
        <taxon>Fungi</taxon>
        <taxon>Dikarya</taxon>
        <taxon>Ascomycota</taxon>
        <taxon>Pezizomycotina</taxon>
        <taxon>Dothideomycetes</taxon>
        <taxon>Pleosporomycetidae</taxon>
        <taxon>Pleosporales</taxon>
        <taxon>Pleosporineae</taxon>
        <taxon>Didymellaceae</taxon>
        <taxon>Boeremia</taxon>
    </lineage>
</organism>
<gene>
    <name evidence="1" type="ORF">OPT61_g4830</name>
</gene>
<reference evidence="1" key="1">
    <citation type="submission" date="2022-11" db="EMBL/GenBank/DDBJ databases">
        <title>Genome Sequence of Boeremia exigua.</title>
        <authorList>
            <person name="Buettner E."/>
        </authorList>
    </citation>
    <scope>NUCLEOTIDE SEQUENCE</scope>
    <source>
        <strain evidence="1">CU02</strain>
    </source>
</reference>
<dbReference type="EMBL" id="JAPHNI010000288">
    <property type="protein sequence ID" value="KAJ8112925.1"/>
    <property type="molecule type" value="Genomic_DNA"/>
</dbReference>
<accession>A0ACC2ICN1</accession>
<protein>
    <submittedName>
        <fullName evidence="1">Uncharacterized protein</fullName>
    </submittedName>
</protein>
<comment type="caution">
    <text evidence="1">The sequence shown here is derived from an EMBL/GenBank/DDBJ whole genome shotgun (WGS) entry which is preliminary data.</text>
</comment>